<dbReference type="GO" id="GO:0000287">
    <property type="term" value="F:magnesium ion binding"/>
    <property type="evidence" value="ECO:0007669"/>
    <property type="project" value="UniProtKB-UniRule"/>
</dbReference>
<comment type="function">
    <text evidence="8">Toxic component of a toxin-antitoxin (TA) system. An RNase.</text>
</comment>
<evidence type="ECO:0000313" key="11">
    <source>
        <dbReference type="Proteomes" id="UP000186235"/>
    </source>
</evidence>
<comment type="cofactor">
    <cofactor evidence="1 8">
        <name>Mg(2+)</name>
        <dbReference type="ChEBI" id="CHEBI:18420"/>
    </cofactor>
</comment>
<evidence type="ECO:0000256" key="8">
    <source>
        <dbReference type="HAMAP-Rule" id="MF_00265"/>
    </source>
</evidence>
<keyword evidence="6 8" id="KW-0460">Magnesium</keyword>
<dbReference type="EC" id="3.1.-.-" evidence="8"/>
<dbReference type="GO" id="GO:0016787">
    <property type="term" value="F:hydrolase activity"/>
    <property type="evidence" value="ECO:0007669"/>
    <property type="project" value="UniProtKB-KW"/>
</dbReference>
<dbReference type="InterPro" id="IPR002716">
    <property type="entry name" value="PIN_dom"/>
</dbReference>
<evidence type="ECO:0000256" key="6">
    <source>
        <dbReference type="ARBA" id="ARBA00022842"/>
    </source>
</evidence>
<feature type="domain" description="PIN" evidence="9">
    <location>
        <begin position="3"/>
        <end position="121"/>
    </location>
</feature>
<keyword evidence="5 8" id="KW-0378">Hydrolase</keyword>
<evidence type="ECO:0000259" key="9">
    <source>
        <dbReference type="Pfam" id="PF01850"/>
    </source>
</evidence>
<name>A0A1N6R8Q5_9MICO</name>
<accession>A0A1N6R8Q5</accession>
<evidence type="ECO:0000256" key="1">
    <source>
        <dbReference type="ARBA" id="ARBA00001946"/>
    </source>
</evidence>
<dbReference type="PANTHER" id="PTHR33653">
    <property type="entry name" value="RIBONUCLEASE VAPC2"/>
    <property type="match status" value="1"/>
</dbReference>
<evidence type="ECO:0000256" key="4">
    <source>
        <dbReference type="ARBA" id="ARBA00022723"/>
    </source>
</evidence>
<dbReference type="HAMAP" id="MF_00265">
    <property type="entry name" value="VapC_Nob1"/>
    <property type="match status" value="1"/>
</dbReference>
<keyword evidence="2 8" id="KW-1277">Toxin-antitoxin system</keyword>
<comment type="similarity">
    <text evidence="7 8">Belongs to the PINc/VapC protein family.</text>
</comment>
<dbReference type="RefSeq" id="WP_076404707.1">
    <property type="nucleotide sequence ID" value="NZ_FTMI01000003.1"/>
</dbReference>
<dbReference type="Gene3D" id="3.40.50.1010">
    <property type="entry name" value="5'-nuclease"/>
    <property type="match status" value="1"/>
</dbReference>
<evidence type="ECO:0000256" key="3">
    <source>
        <dbReference type="ARBA" id="ARBA00022722"/>
    </source>
</evidence>
<dbReference type="SUPFAM" id="SSF88723">
    <property type="entry name" value="PIN domain-like"/>
    <property type="match status" value="1"/>
</dbReference>
<protein>
    <recommendedName>
        <fullName evidence="8">Ribonuclease VapC</fullName>
        <shortName evidence="8">RNase VapC</shortName>
        <ecNumber evidence="8">3.1.-.-</ecNumber>
    </recommendedName>
    <alternativeName>
        <fullName evidence="8">Toxin VapC</fullName>
    </alternativeName>
</protein>
<evidence type="ECO:0000256" key="5">
    <source>
        <dbReference type="ARBA" id="ARBA00022801"/>
    </source>
</evidence>
<gene>
    <name evidence="8" type="primary">vapC</name>
    <name evidence="10" type="ORF">SAMN05518682_1768</name>
</gene>
<dbReference type="InterPro" id="IPR029060">
    <property type="entry name" value="PIN-like_dom_sf"/>
</dbReference>
<dbReference type="InterPro" id="IPR022907">
    <property type="entry name" value="VapC_family"/>
</dbReference>
<dbReference type="GO" id="GO:0090729">
    <property type="term" value="F:toxin activity"/>
    <property type="evidence" value="ECO:0007669"/>
    <property type="project" value="UniProtKB-KW"/>
</dbReference>
<dbReference type="PANTHER" id="PTHR33653:SF1">
    <property type="entry name" value="RIBONUCLEASE VAPC2"/>
    <property type="match status" value="1"/>
</dbReference>
<organism evidence="10 11">
    <name type="scientific">Cellulosimicrobium aquatile</name>
    <dbReference type="NCBI Taxonomy" id="1612203"/>
    <lineage>
        <taxon>Bacteria</taxon>
        <taxon>Bacillati</taxon>
        <taxon>Actinomycetota</taxon>
        <taxon>Actinomycetes</taxon>
        <taxon>Micrococcales</taxon>
        <taxon>Promicromonosporaceae</taxon>
        <taxon>Cellulosimicrobium</taxon>
    </lineage>
</organism>
<evidence type="ECO:0000313" key="10">
    <source>
        <dbReference type="EMBL" id="SIQ25218.1"/>
    </source>
</evidence>
<proteinExistence type="inferred from homology"/>
<sequence length="137" mass="15140">MRYLLDTNVVSELVRTRPDEQVVAWLRGLRTAQIYLSVLTVGEIRTGVQRLMSRDAARATALETWVHGLEETYGDRILPVTLEIAQRWPVVHAARPLPVVDSLLAATALAHGLTVATRNTRDFVDSGVPVVNPFSSP</sequence>
<keyword evidence="11" id="KW-1185">Reference proteome</keyword>
<dbReference type="CDD" id="cd18746">
    <property type="entry name" value="PIN_VapC4-5_FitB-like"/>
    <property type="match status" value="1"/>
</dbReference>
<dbReference type="Proteomes" id="UP000186235">
    <property type="component" value="Unassembled WGS sequence"/>
</dbReference>
<dbReference type="GO" id="GO:0004540">
    <property type="term" value="F:RNA nuclease activity"/>
    <property type="evidence" value="ECO:0007669"/>
    <property type="project" value="InterPro"/>
</dbReference>
<reference evidence="11" key="1">
    <citation type="submission" date="2017-01" db="EMBL/GenBank/DDBJ databases">
        <authorList>
            <person name="Varghese N."/>
            <person name="Submissions S."/>
        </authorList>
    </citation>
    <scope>NUCLEOTIDE SEQUENCE [LARGE SCALE GENOMIC DNA]</scope>
    <source>
        <strain evidence="11">3bp</strain>
    </source>
</reference>
<keyword evidence="4 8" id="KW-0479">Metal-binding</keyword>
<evidence type="ECO:0000256" key="7">
    <source>
        <dbReference type="ARBA" id="ARBA00038093"/>
    </source>
</evidence>
<dbReference type="InterPro" id="IPR050556">
    <property type="entry name" value="Type_II_TA_system_RNase"/>
</dbReference>
<keyword evidence="3 8" id="KW-0540">Nuclease</keyword>
<dbReference type="EMBL" id="FTMI01000003">
    <property type="protein sequence ID" value="SIQ25218.1"/>
    <property type="molecule type" value="Genomic_DNA"/>
</dbReference>
<evidence type="ECO:0000256" key="2">
    <source>
        <dbReference type="ARBA" id="ARBA00022649"/>
    </source>
</evidence>
<feature type="binding site" evidence="8">
    <location>
        <position position="101"/>
    </location>
    <ligand>
        <name>Mg(2+)</name>
        <dbReference type="ChEBI" id="CHEBI:18420"/>
    </ligand>
</feature>
<keyword evidence="8" id="KW-0800">Toxin</keyword>
<feature type="binding site" evidence="8">
    <location>
        <position position="6"/>
    </location>
    <ligand>
        <name>Mg(2+)</name>
        <dbReference type="ChEBI" id="CHEBI:18420"/>
    </ligand>
</feature>
<dbReference type="AlphaFoldDB" id="A0A1N6R8Q5"/>
<dbReference type="Pfam" id="PF01850">
    <property type="entry name" value="PIN"/>
    <property type="match status" value="1"/>
</dbReference>